<keyword evidence="7" id="KW-1185">Reference proteome</keyword>
<evidence type="ECO:0000313" key="7">
    <source>
        <dbReference type="Proteomes" id="UP000070263"/>
    </source>
</evidence>
<dbReference type="InterPro" id="IPR050572">
    <property type="entry name" value="Fe-S_Ferredoxin"/>
</dbReference>
<dbReference type="InterPro" id="IPR017900">
    <property type="entry name" value="4Fe4S_Fe_S_CS"/>
</dbReference>
<gene>
    <name evidence="6" type="ORF">AKJ51_01350</name>
</gene>
<dbReference type="PANTHER" id="PTHR43687">
    <property type="entry name" value="ADENYLYLSULFATE REDUCTASE, BETA SUBUNIT"/>
    <property type="match status" value="1"/>
</dbReference>
<accession>A0A133VLY4</accession>
<dbReference type="PROSITE" id="PS00198">
    <property type="entry name" value="4FE4S_FER_1"/>
    <property type="match status" value="1"/>
</dbReference>
<keyword evidence="1" id="KW-0004">4Fe-4S</keyword>
<comment type="caution">
    <text evidence="6">The sequence shown here is derived from an EMBL/GenBank/DDBJ whole genome shotgun (WGS) entry which is preliminary data.</text>
</comment>
<evidence type="ECO:0000256" key="2">
    <source>
        <dbReference type="ARBA" id="ARBA00022723"/>
    </source>
</evidence>
<dbReference type="GO" id="GO:0051539">
    <property type="term" value="F:4 iron, 4 sulfur cluster binding"/>
    <property type="evidence" value="ECO:0007669"/>
    <property type="project" value="UniProtKB-KW"/>
</dbReference>
<evidence type="ECO:0000256" key="3">
    <source>
        <dbReference type="ARBA" id="ARBA00023004"/>
    </source>
</evidence>
<dbReference type="GO" id="GO:0046872">
    <property type="term" value="F:metal ion binding"/>
    <property type="evidence" value="ECO:0007669"/>
    <property type="project" value="UniProtKB-KW"/>
</dbReference>
<dbReference type="PROSITE" id="PS51379">
    <property type="entry name" value="4FE4S_FER_2"/>
    <property type="match status" value="2"/>
</dbReference>
<dbReference type="GO" id="GO:0016491">
    <property type="term" value="F:oxidoreductase activity"/>
    <property type="evidence" value="ECO:0007669"/>
    <property type="project" value="UniProtKB-ARBA"/>
</dbReference>
<sequence length="109" mass="12456">MIEDSELKDKFAEWMGIDRKKIDWNSTVDPEKCAGCALCVIGCGRNVFEYDFENEITVVENPYQCKVGCTTCGTYCPTGAISFPKEEYVRKLIEKHGLTEWAREKIFGK</sequence>
<dbReference type="PANTHER" id="PTHR43687:SF2">
    <property type="entry name" value="FERREDOXIN 3"/>
    <property type="match status" value="1"/>
</dbReference>
<keyword evidence="2" id="KW-0479">Metal-binding</keyword>
<evidence type="ECO:0000256" key="1">
    <source>
        <dbReference type="ARBA" id="ARBA00022485"/>
    </source>
</evidence>
<organism evidence="6 7">
    <name type="scientific">candidate division MSBL1 archaeon SCGC-AAA382A20</name>
    <dbReference type="NCBI Taxonomy" id="1698280"/>
    <lineage>
        <taxon>Archaea</taxon>
        <taxon>Methanobacteriati</taxon>
        <taxon>Methanobacteriota</taxon>
        <taxon>candidate division MSBL1</taxon>
    </lineage>
</organism>
<protein>
    <recommendedName>
        <fullName evidence="5">4Fe-4S ferredoxin-type domain-containing protein</fullName>
    </recommendedName>
</protein>
<dbReference type="EMBL" id="LHYE01000008">
    <property type="protein sequence ID" value="KXB07449.1"/>
    <property type="molecule type" value="Genomic_DNA"/>
</dbReference>
<feature type="domain" description="4Fe-4S ferredoxin-type" evidence="5">
    <location>
        <begin position="56"/>
        <end position="86"/>
    </location>
</feature>
<feature type="domain" description="4Fe-4S ferredoxin-type" evidence="5">
    <location>
        <begin position="24"/>
        <end position="53"/>
    </location>
</feature>
<reference evidence="6 7" key="1">
    <citation type="journal article" date="2016" name="Sci. Rep.">
        <title>Metabolic traits of an uncultured archaeal lineage -MSBL1- from brine pools of the Red Sea.</title>
        <authorList>
            <person name="Mwirichia R."/>
            <person name="Alam I."/>
            <person name="Rashid M."/>
            <person name="Vinu M."/>
            <person name="Ba-Alawi W."/>
            <person name="Anthony Kamau A."/>
            <person name="Kamanda Ngugi D."/>
            <person name="Goker M."/>
            <person name="Klenk H.P."/>
            <person name="Bajic V."/>
            <person name="Stingl U."/>
        </authorList>
    </citation>
    <scope>NUCLEOTIDE SEQUENCE [LARGE SCALE GENOMIC DNA]</scope>
    <source>
        <strain evidence="6">SCGC-AAA382A20</strain>
    </source>
</reference>
<proteinExistence type="predicted"/>
<evidence type="ECO:0000313" key="6">
    <source>
        <dbReference type="EMBL" id="KXB07449.1"/>
    </source>
</evidence>
<dbReference type="SUPFAM" id="SSF54862">
    <property type="entry name" value="4Fe-4S ferredoxins"/>
    <property type="match status" value="1"/>
</dbReference>
<dbReference type="Proteomes" id="UP000070263">
    <property type="component" value="Unassembled WGS sequence"/>
</dbReference>
<dbReference type="Gene3D" id="3.30.70.20">
    <property type="match status" value="1"/>
</dbReference>
<evidence type="ECO:0000259" key="5">
    <source>
        <dbReference type="PROSITE" id="PS51379"/>
    </source>
</evidence>
<name>A0A133VLY4_9EURY</name>
<dbReference type="InterPro" id="IPR017896">
    <property type="entry name" value="4Fe4S_Fe-S-bd"/>
</dbReference>
<keyword evidence="4" id="KW-0411">Iron-sulfur</keyword>
<evidence type="ECO:0000256" key="4">
    <source>
        <dbReference type="ARBA" id="ARBA00023014"/>
    </source>
</evidence>
<keyword evidence="3" id="KW-0408">Iron</keyword>
<dbReference type="AlphaFoldDB" id="A0A133VLY4"/>